<organism evidence="7 8">
    <name type="scientific">Aspergillus oryzae</name>
    <name type="common">Yellow koji mold</name>
    <dbReference type="NCBI Taxonomy" id="5062"/>
    <lineage>
        <taxon>Eukaryota</taxon>
        <taxon>Fungi</taxon>
        <taxon>Dikarya</taxon>
        <taxon>Ascomycota</taxon>
        <taxon>Pezizomycotina</taxon>
        <taxon>Eurotiomycetes</taxon>
        <taxon>Eurotiomycetidae</taxon>
        <taxon>Eurotiales</taxon>
        <taxon>Aspergillaceae</taxon>
        <taxon>Aspergillus</taxon>
        <taxon>Aspergillus subgen. Circumdati</taxon>
    </lineage>
</organism>
<dbReference type="PROSITE" id="PS51253">
    <property type="entry name" value="HTH_CENPB"/>
    <property type="match status" value="1"/>
</dbReference>
<keyword evidence="4" id="KW-0175">Coiled coil</keyword>
<keyword evidence="2" id="KW-0238">DNA-binding</keyword>
<dbReference type="PANTHER" id="PTHR19303:SF62">
    <property type="entry name" value="HTH CENPB-TYPE DOMAIN-CONTAINING PROTEIN-RELATED"/>
    <property type="match status" value="1"/>
</dbReference>
<evidence type="ECO:0000256" key="5">
    <source>
        <dbReference type="SAM" id="MobiDB-lite"/>
    </source>
</evidence>
<sequence length="558" mass="63275">MPPKAARKLKDSIEQEGRILLAISAIKKQEIRTIAEAARIYNIPRTTLRRRLNGHTFRAETRANGHKLTQNEENSLVHWILSLDQRGAPPRPAHVREMANILLLKRGFSDTPTTVGENWVYTFIKRREELKTQFSRRYNYQRAKCEDPKLLREWFERVQITIMQYGIQPDDIYNFDETGFAMGLISTAKVVTRAELAGRPFLLQPGNREWVTSIECISSRGPLPPCLIFKGKVHIEGWYEMGLPSDWRIETSANGWTTDEIGLRWLQQLFIPFTAGRTVGRYRLLILDGHGSHLTPQFDDICSQNDIIPLCMPAHSSHLLQPLDVGCFGPLKRAYGQLVENKMRLGFNHIDKLDFLEAFPQARAQIYTTSNICSGFSATGLIPFNPERVLSQLNIQLEATPPGSRPSSRSTNSVPKTPHNLKQLQKQETTLKKLLRARTKSPDSPTKIVIKQLFKGYERALNEATIAKQEARELRAAHERMLKKKKRSTRQLPIESGASVQEAQELIQGRNSTVEPITTASVDIGAPVESQRVRAPPRCSGCNILGHKITQCPNRQTI</sequence>
<evidence type="ECO:0000313" key="7">
    <source>
        <dbReference type="EMBL" id="GMG35196.1"/>
    </source>
</evidence>
<dbReference type="Pfam" id="PF05225">
    <property type="entry name" value="HTH_psq"/>
    <property type="match status" value="1"/>
</dbReference>
<dbReference type="Pfam" id="PF03221">
    <property type="entry name" value="HTH_Tnp_Tc5"/>
    <property type="match status" value="1"/>
</dbReference>
<name>A0AAN4YQN4_ASPOZ</name>
<dbReference type="Pfam" id="PF03184">
    <property type="entry name" value="DDE_1"/>
    <property type="match status" value="1"/>
</dbReference>
<reference evidence="7" key="1">
    <citation type="submission" date="2023-04" db="EMBL/GenBank/DDBJ databases">
        <title>Aspergillus oryzae NBRC 4228.</title>
        <authorList>
            <person name="Ichikawa N."/>
            <person name="Sato H."/>
            <person name="Tonouchi N."/>
        </authorList>
    </citation>
    <scope>NUCLEOTIDE SEQUENCE</scope>
    <source>
        <strain evidence="7">NBRC 4228</strain>
    </source>
</reference>
<protein>
    <submittedName>
        <fullName evidence="7">Unnamed protein product</fullName>
    </submittedName>
</protein>
<dbReference type="SUPFAM" id="SSF46689">
    <property type="entry name" value="Homeodomain-like"/>
    <property type="match status" value="1"/>
</dbReference>
<feature type="domain" description="HTH CENPB-type" evidence="6">
    <location>
        <begin position="60"/>
        <end position="133"/>
    </location>
</feature>
<dbReference type="Proteomes" id="UP001165205">
    <property type="component" value="Unassembled WGS sequence"/>
</dbReference>
<dbReference type="AlphaFoldDB" id="A0AAN4YQN4"/>
<feature type="coiled-coil region" evidence="4">
    <location>
        <begin position="454"/>
        <end position="491"/>
    </location>
</feature>
<dbReference type="PANTHER" id="PTHR19303">
    <property type="entry name" value="TRANSPOSON"/>
    <property type="match status" value="1"/>
</dbReference>
<dbReference type="Gene3D" id="1.10.10.60">
    <property type="entry name" value="Homeodomain-like"/>
    <property type="match status" value="1"/>
</dbReference>
<comment type="caution">
    <text evidence="7">The sequence shown here is derived from an EMBL/GenBank/DDBJ whole genome shotgun (WGS) entry which is preliminary data.</text>
</comment>
<dbReference type="InterPro" id="IPR009057">
    <property type="entry name" value="Homeodomain-like_sf"/>
</dbReference>
<dbReference type="InterPro" id="IPR004875">
    <property type="entry name" value="DDE_SF_endonuclease_dom"/>
</dbReference>
<evidence type="ECO:0000256" key="1">
    <source>
        <dbReference type="ARBA" id="ARBA00004123"/>
    </source>
</evidence>
<evidence type="ECO:0000313" key="8">
    <source>
        <dbReference type="Proteomes" id="UP001165205"/>
    </source>
</evidence>
<evidence type="ECO:0000259" key="6">
    <source>
        <dbReference type="PROSITE" id="PS51253"/>
    </source>
</evidence>
<keyword evidence="3" id="KW-0539">Nucleus</keyword>
<proteinExistence type="predicted"/>
<dbReference type="EMBL" id="BSYA01000160">
    <property type="protein sequence ID" value="GMG35196.1"/>
    <property type="molecule type" value="Genomic_DNA"/>
</dbReference>
<accession>A0AAN4YQN4</accession>
<dbReference type="InterPro" id="IPR006600">
    <property type="entry name" value="HTH_CenpB_DNA-bd_dom"/>
</dbReference>
<gene>
    <name evidence="7" type="ORF">Aory04_001044000</name>
</gene>
<evidence type="ECO:0000256" key="4">
    <source>
        <dbReference type="SAM" id="Coils"/>
    </source>
</evidence>
<evidence type="ECO:0000256" key="3">
    <source>
        <dbReference type="ARBA" id="ARBA00023242"/>
    </source>
</evidence>
<feature type="compositionally biased region" description="Low complexity" evidence="5">
    <location>
        <begin position="400"/>
        <end position="425"/>
    </location>
</feature>
<comment type="subcellular location">
    <subcellularLocation>
        <location evidence="1">Nucleus</location>
    </subcellularLocation>
</comment>
<feature type="region of interest" description="Disordered" evidence="5">
    <location>
        <begin position="398"/>
        <end position="425"/>
    </location>
</feature>
<evidence type="ECO:0000256" key="2">
    <source>
        <dbReference type="ARBA" id="ARBA00023125"/>
    </source>
</evidence>
<dbReference type="GO" id="GO:0003677">
    <property type="term" value="F:DNA binding"/>
    <property type="evidence" value="ECO:0007669"/>
    <property type="project" value="UniProtKB-KW"/>
</dbReference>
<dbReference type="InterPro" id="IPR007889">
    <property type="entry name" value="HTH_Psq"/>
</dbReference>
<dbReference type="GO" id="GO:0005634">
    <property type="term" value="C:nucleus"/>
    <property type="evidence" value="ECO:0007669"/>
    <property type="project" value="UniProtKB-SubCell"/>
</dbReference>
<dbReference type="InterPro" id="IPR050863">
    <property type="entry name" value="CenT-Element_Derived"/>
</dbReference>